<evidence type="ECO:0000259" key="3">
    <source>
        <dbReference type="Pfam" id="PF20434"/>
    </source>
</evidence>
<evidence type="ECO:0000313" key="5">
    <source>
        <dbReference type="Proteomes" id="UP001204621"/>
    </source>
</evidence>
<dbReference type="PANTHER" id="PTHR48081:SF13">
    <property type="entry name" value="ALPHA_BETA HYDROLASE"/>
    <property type="match status" value="1"/>
</dbReference>
<protein>
    <submittedName>
        <fullName evidence="4">Alpha/beta hydrolase fold domain-containing protein</fullName>
    </submittedName>
</protein>
<dbReference type="InterPro" id="IPR050300">
    <property type="entry name" value="GDXG_lipolytic_enzyme"/>
</dbReference>
<proteinExistence type="predicted"/>
<dbReference type="RefSeq" id="WP_258813906.1">
    <property type="nucleotide sequence ID" value="NZ_JANUGU010000009.1"/>
</dbReference>
<evidence type="ECO:0000256" key="1">
    <source>
        <dbReference type="ARBA" id="ARBA00022801"/>
    </source>
</evidence>
<comment type="caution">
    <text evidence="4">The sequence shown here is derived from an EMBL/GenBank/DDBJ whole genome shotgun (WGS) entry which is preliminary data.</text>
</comment>
<keyword evidence="5" id="KW-1185">Reference proteome</keyword>
<dbReference type="InterPro" id="IPR049492">
    <property type="entry name" value="BD-FAE-like_dom"/>
</dbReference>
<feature type="domain" description="BD-FAE-like" evidence="3">
    <location>
        <begin position="94"/>
        <end position="286"/>
    </location>
</feature>
<dbReference type="GO" id="GO:0016787">
    <property type="term" value="F:hydrolase activity"/>
    <property type="evidence" value="ECO:0007669"/>
    <property type="project" value="UniProtKB-KW"/>
</dbReference>
<keyword evidence="1 4" id="KW-0378">Hydrolase</keyword>
<accession>A0ABT2D385</accession>
<reference evidence="4 5" key="1">
    <citation type="submission" date="2022-08" db="EMBL/GenBank/DDBJ databases">
        <title>Reclassification of Massilia species as members of the genera Telluria, Duganella, Pseudoduganella, Mokoshia gen. nov. and Zemynaea gen. nov. using orthogonal and non-orthogonal genome-based approaches.</title>
        <authorList>
            <person name="Bowman J.P."/>
        </authorList>
    </citation>
    <scope>NUCLEOTIDE SEQUENCE [LARGE SCALE GENOMIC DNA]</scope>
    <source>
        <strain evidence="4 5">JCM 31606</strain>
    </source>
</reference>
<dbReference type="SUPFAM" id="SSF53474">
    <property type="entry name" value="alpha/beta-Hydrolases"/>
    <property type="match status" value="1"/>
</dbReference>
<dbReference type="PANTHER" id="PTHR48081">
    <property type="entry name" value="AB HYDROLASE SUPERFAMILY PROTEIN C4A8.06C"/>
    <property type="match status" value="1"/>
</dbReference>
<dbReference type="Pfam" id="PF20434">
    <property type="entry name" value="BD-FAE"/>
    <property type="match status" value="1"/>
</dbReference>
<feature type="signal peptide" evidence="2">
    <location>
        <begin position="1"/>
        <end position="35"/>
    </location>
</feature>
<gene>
    <name evidence="4" type="ORF">NX778_21815</name>
</gene>
<dbReference type="Gene3D" id="3.40.50.1820">
    <property type="entry name" value="alpha/beta hydrolase"/>
    <property type="match status" value="1"/>
</dbReference>
<feature type="chain" id="PRO_5045721632" evidence="2">
    <location>
        <begin position="36"/>
        <end position="346"/>
    </location>
</feature>
<sequence>MAYWHGFATAGSSMPLLYVRFFAAAVLALPFLAKAADCIEPPPDPTNTYDFQHTYDKNIKKYPFIQIASSELPPDVVKVADKTYIQYGTRCLRLDLYLPSSARAGERFPTVIIVHGGGWRSGFRSEFVPMAIRLAERGYAAVTISYRLSGEALYPAAIHDARAAVRWVRGHADEYRLDPNRFALAGGSAGGQIASLAGVTGNLDRFDPGAASSKVSSAVQAIVNIDGLSDFTSEAARTNEDDPKKSPSAAGMWFGGRYAEKSELWAEASPIRYVHAGMPPILFVDSAQPRFAVGRDDMIARMKQVGVDSEVVFIKDTPHSFWMFDPWLQPTVDATVKFLDREMPKR</sequence>
<dbReference type="InterPro" id="IPR029058">
    <property type="entry name" value="AB_hydrolase_fold"/>
</dbReference>
<dbReference type="EMBL" id="JANUGU010000009">
    <property type="protein sequence ID" value="MCS0660714.1"/>
    <property type="molecule type" value="Genomic_DNA"/>
</dbReference>
<name>A0ABT2D385_9BURK</name>
<keyword evidence="2" id="KW-0732">Signal</keyword>
<organism evidence="4 5">
    <name type="scientific">Massilia terrae</name>
    <dbReference type="NCBI Taxonomy" id="1811224"/>
    <lineage>
        <taxon>Bacteria</taxon>
        <taxon>Pseudomonadati</taxon>
        <taxon>Pseudomonadota</taxon>
        <taxon>Betaproteobacteria</taxon>
        <taxon>Burkholderiales</taxon>
        <taxon>Oxalobacteraceae</taxon>
        <taxon>Telluria group</taxon>
        <taxon>Massilia</taxon>
    </lineage>
</organism>
<dbReference type="Proteomes" id="UP001204621">
    <property type="component" value="Unassembled WGS sequence"/>
</dbReference>
<evidence type="ECO:0000313" key="4">
    <source>
        <dbReference type="EMBL" id="MCS0660714.1"/>
    </source>
</evidence>
<evidence type="ECO:0000256" key="2">
    <source>
        <dbReference type="SAM" id="SignalP"/>
    </source>
</evidence>